<name>A0A645GSW7_9ZZZZ</name>
<sequence length="138" mass="15041">MACGWAWWSMPCPTPPNSGCTARIAARPGSRPRARPSMRPLRATAAPTATPGRPASGGPPIWEPMRSRWRLDCLQDCRHRSCALPFPRSPMPMSTWPCPLSWSCATASCPEMWAMPRVASSMPAAPISTPPSAMPWRA</sequence>
<protein>
    <submittedName>
        <fullName evidence="2">Uncharacterized protein</fullName>
    </submittedName>
</protein>
<organism evidence="2">
    <name type="scientific">bioreactor metagenome</name>
    <dbReference type="NCBI Taxonomy" id="1076179"/>
    <lineage>
        <taxon>unclassified sequences</taxon>
        <taxon>metagenomes</taxon>
        <taxon>ecological metagenomes</taxon>
    </lineage>
</organism>
<reference evidence="2" key="1">
    <citation type="submission" date="2019-08" db="EMBL/GenBank/DDBJ databases">
        <authorList>
            <person name="Kucharzyk K."/>
            <person name="Murdoch R.W."/>
            <person name="Higgins S."/>
            <person name="Loffler F."/>
        </authorList>
    </citation>
    <scope>NUCLEOTIDE SEQUENCE</scope>
</reference>
<dbReference type="EMBL" id="VSSQ01079559">
    <property type="protein sequence ID" value="MPN29042.1"/>
    <property type="molecule type" value="Genomic_DNA"/>
</dbReference>
<dbReference type="AlphaFoldDB" id="A0A645GSW7"/>
<feature type="compositionally biased region" description="Low complexity" evidence="1">
    <location>
        <begin position="37"/>
        <end position="60"/>
    </location>
</feature>
<evidence type="ECO:0000313" key="2">
    <source>
        <dbReference type="EMBL" id="MPN29042.1"/>
    </source>
</evidence>
<comment type="caution">
    <text evidence="2">The sequence shown here is derived from an EMBL/GenBank/DDBJ whole genome shotgun (WGS) entry which is preliminary data.</text>
</comment>
<accession>A0A645GSW7</accession>
<proteinExistence type="predicted"/>
<feature type="region of interest" description="Disordered" evidence="1">
    <location>
        <begin position="25"/>
        <end position="63"/>
    </location>
</feature>
<evidence type="ECO:0000256" key="1">
    <source>
        <dbReference type="SAM" id="MobiDB-lite"/>
    </source>
</evidence>
<gene>
    <name evidence="2" type="ORF">SDC9_176490</name>
</gene>